<evidence type="ECO:0000313" key="1">
    <source>
        <dbReference type="EMBL" id="KAG0428075.1"/>
    </source>
</evidence>
<keyword evidence="2" id="KW-1185">Reference proteome</keyword>
<comment type="caution">
    <text evidence="1">The sequence shown here is derived from an EMBL/GenBank/DDBJ whole genome shotgun (WGS) entry which is preliminary data.</text>
</comment>
<dbReference type="Proteomes" id="UP000805193">
    <property type="component" value="Unassembled WGS sequence"/>
</dbReference>
<evidence type="ECO:0000313" key="2">
    <source>
        <dbReference type="Proteomes" id="UP000805193"/>
    </source>
</evidence>
<protein>
    <submittedName>
        <fullName evidence="1">Uncharacterized protein</fullName>
    </submittedName>
</protein>
<organism evidence="1 2">
    <name type="scientific">Ixodes persulcatus</name>
    <name type="common">Taiga tick</name>
    <dbReference type="NCBI Taxonomy" id="34615"/>
    <lineage>
        <taxon>Eukaryota</taxon>
        <taxon>Metazoa</taxon>
        <taxon>Ecdysozoa</taxon>
        <taxon>Arthropoda</taxon>
        <taxon>Chelicerata</taxon>
        <taxon>Arachnida</taxon>
        <taxon>Acari</taxon>
        <taxon>Parasitiformes</taxon>
        <taxon>Ixodida</taxon>
        <taxon>Ixodoidea</taxon>
        <taxon>Ixodidae</taxon>
        <taxon>Ixodinae</taxon>
        <taxon>Ixodes</taxon>
    </lineage>
</organism>
<dbReference type="EMBL" id="JABSTQ010009564">
    <property type="protein sequence ID" value="KAG0428075.1"/>
    <property type="molecule type" value="Genomic_DNA"/>
</dbReference>
<sequence length="187" mass="20581">MHLPYRSGTEEEYSEREPLLQELVDLAREFGYRFRAPRKGNGAAATPARERSMTPAAARSSAAAARDSAADVLVVPGNTADFSGACKETGLQPLLLLPSGAADFSGSRKETGLQPPLLASGLRLRQQQQQKSCYADFELRRCRKSSCSIGREWGEHRPTRHGKGRNLPRELGSRFTVPHCSERANAW</sequence>
<proteinExistence type="predicted"/>
<gene>
    <name evidence="1" type="ORF">HPB47_024933</name>
</gene>
<accession>A0AC60Q347</accession>
<name>A0AC60Q347_IXOPE</name>
<reference evidence="1 2" key="1">
    <citation type="journal article" date="2020" name="Cell">
        <title>Large-Scale Comparative Analyses of Tick Genomes Elucidate Their Genetic Diversity and Vector Capacities.</title>
        <authorList>
            <consortium name="Tick Genome and Microbiome Consortium (TIGMIC)"/>
            <person name="Jia N."/>
            <person name="Wang J."/>
            <person name="Shi W."/>
            <person name="Du L."/>
            <person name="Sun Y."/>
            <person name="Zhan W."/>
            <person name="Jiang J.F."/>
            <person name="Wang Q."/>
            <person name="Zhang B."/>
            <person name="Ji P."/>
            <person name="Bell-Sakyi L."/>
            <person name="Cui X.M."/>
            <person name="Yuan T.T."/>
            <person name="Jiang B.G."/>
            <person name="Yang W.F."/>
            <person name="Lam T.T."/>
            <person name="Chang Q.C."/>
            <person name="Ding S.J."/>
            <person name="Wang X.J."/>
            <person name="Zhu J.G."/>
            <person name="Ruan X.D."/>
            <person name="Zhao L."/>
            <person name="Wei J.T."/>
            <person name="Ye R.Z."/>
            <person name="Que T.C."/>
            <person name="Du C.H."/>
            <person name="Zhou Y.H."/>
            <person name="Cheng J.X."/>
            <person name="Dai P.F."/>
            <person name="Guo W.B."/>
            <person name="Han X.H."/>
            <person name="Huang E.J."/>
            <person name="Li L.F."/>
            <person name="Wei W."/>
            <person name="Gao Y.C."/>
            <person name="Liu J.Z."/>
            <person name="Shao H.Z."/>
            <person name="Wang X."/>
            <person name="Wang C.C."/>
            <person name="Yang T.C."/>
            <person name="Huo Q.B."/>
            <person name="Li W."/>
            <person name="Chen H.Y."/>
            <person name="Chen S.E."/>
            <person name="Zhou L.G."/>
            <person name="Ni X.B."/>
            <person name="Tian J.H."/>
            <person name="Sheng Y."/>
            <person name="Liu T."/>
            <person name="Pan Y.S."/>
            <person name="Xia L.Y."/>
            <person name="Li J."/>
            <person name="Zhao F."/>
            <person name="Cao W.C."/>
        </authorList>
    </citation>
    <scope>NUCLEOTIDE SEQUENCE [LARGE SCALE GENOMIC DNA]</scope>
    <source>
        <strain evidence="1">Iper-2018</strain>
    </source>
</reference>